<evidence type="ECO:0000313" key="10">
    <source>
        <dbReference type="EMBL" id="PRY20770.1"/>
    </source>
</evidence>
<feature type="DNA-binding region" description="OmpR/PhoB-type" evidence="7">
    <location>
        <begin position="126"/>
        <end position="224"/>
    </location>
</feature>
<dbReference type="FunFam" id="3.40.50.2300:FF:000002">
    <property type="entry name" value="DNA-binding response regulator PhoP"/>
    <property type="match status" value="1"/>
</dbReference>
<evidence type="ECO:0000256" key="2">
    <source>
        <dbReference type="ARBA" id="ARBA00023012"/>
    </source>
</evidence>
<dbReference type="InterPro" id="IPR011006">
    <property type="entry name" value="CheY-like_superfamily"/>
</dbReference>
<feature type="domain" description="Response regulatory" evidence="8">
    <location>
        <begin position="4"/>
        <end position="118"/>
    </location>
</feature>
<dbReference type="GO" id="GO:0000976">
    <property type="term" value="F:transcription cis-regulatory region binding"/>
    <property type="evidence" value="ECO:0007669"/>
    <property type="project" value="TreeGrafter"/>
</dbReference>
<dbReference type="InterPro" id="IPR001789">
    <property type="entry name" value="Sig_transdc_resp-reg_receiver"/>
</dbReference>
<keyword evidence="1 6" id="KW-0597">Phosphoprotein</keyword>
<dbReference type="SUPFAM" id="SSF46894">
    <property type="entry name" value="C-terminal effector domain of the bipartite response regulators"/>
    <property type="match status" value="1"/>
</dbReference>
<dbReference type="GO" id="GO:0005829">
    <property type="term" value="C:cytosol"/>
    <property type="evidence" value="ECO:0007669"/>
    <property type="project" value="TreeGrafter"/>
</dbReference>
<proteinExistence type="predicted"/>
<dbReference type="EMBL" id="PVZG01000022">
    <property type="protein sequence ID" value="PRY20770.1"/>
    <property type="molecule type" value="Genomic_DNA"/>
</dbReference>
<dbReference type="SUPFAM" id="SSF52172">
    <property type="entry name" value="CheY-like"/>
    <property type="match status" value="1"/>
</dbReference>
<keyword evidence="4 7" id="KW-0238">DNA-binding</keyword>
<accession>A0A2T0RI46</accession>
<dbReference type="InterPro" id="IPR039420">
    <property type="entry name" value="WalR-like"/>
</dbReference>
<evidence type="ECO:0000256" key="7">
    <source>
        <dbReference type="PROSITE-ProRule" id="PRU01091"/>
    </source>
</evidence>
<dbReference type="Gene3D" id="3.40.50.2300">
    <property type="match status" value="1"/>
</dbReference>
<keyword evidence="5" id="KW-0804">Transcription</keyword>
<dbReference type="GO" id="GO:0006355">
    <property type="term" value="P:regulation of DNA-templated transcription"/>
    <property type="evidence" value="ECO:0007669"/>
    <property type="project" value="InterPro"/>
</dbReference>
<dbReference type="InterPro" id="IPR036388">
    <property type="entry name" value="WH-like_DNA-bd_sf"/>
</dbReference>
<dbReference type="SMART" id="SM00448">
    <property type="entry name" value="REC"/>
    <property type="match status" value="1"/>
</dbReference>
<protein>
    <submittedName>
        <fullName evidence="10">DNA-binding response OmpR family regulator</fullName>
    </submittedName>
</protein>
<dbReference type="GO" id="GO:0032993">
    <property type="term" value="C:protein-DNA complex"/>
    <property type="evidence" value="ECO:0007669"/>
    <property type="project" value="TreeGrafter"/>
</dbReference>
<dbReference type="SMART" id="SM00862">
    <property type="entry name" value="Trans_reg_C"/>
    <property type="match status" value="1"/>
</dbReference>
<dbReference type="CDD" id="cd19935">
    <property type="entry name" value="REC_OmpR_CusR-like"/>
    <property type="match status" value="1"/>
</dbReference>
<sequence length="227" mass="25258">MPVRILLVEDERDLAASLRAGLEAEGYAVDVAHDGREGWNLARLYRYQLFILDLMLPGLNGFRLCGHLREAGITAPVLVLTAKDGEYDEAEALDTGADDYLTKPFSYVVLLARLRALLRRRPGPAGTPLRVGDLVIDQVTRRCRRGTTDIALTAKQFAVLVTLARRPGEVVTKTEIIEEVWDMAFDGDINIIEVYVSALRRRIDLPFGLHSIETVRGAGYRLVDARA</sequence>
<keyword evidence="3" id="KW-0805">Transcription regulation</keyword>
<evidence type="ECO:0000256" key="1">
    <source>
        <dbReference type="ARBA" id="ARBA00022553"/>
    </source>
</evidence>
<dbReference type="Pfam" id="PF00486">
    <property type="entry name" value="Trans_reg_C"/>
    <property type="match status" value="1"/>
</dbReference>
<dbReference type="InterPro" id="IPR001867">
    <property type="entry name" value="OmpR/PhoB-type_DNA-bd"/>
</dbReference>
<evidence type="ECO:0000256" key="6">
    <source>
        <dbReference type="PROSITE-ProRule" id="PRU00169"/>
    </source>
</evidence>
<evidence type="ECO:0000256" key="5">
    <source>
        <dbReference type="ARBA" id="ARBA00023163"/>
    </source>
</evidence>
<dbReference type="Gene3D" id="1.10.10.10">
    <property type="entry name" value="Winged helix-like DNA-binding domain superfamily/Winged helix DNA-binding domain"/>
    <property type="match status" value="1"/>
</dbReference>
<feature type="modified residue" description="4-aspartylphosphate" evidence="6">
    <location>
        <position position="53"/>
    </location>
</feature>
<keyword evidence="2" id="KW-0902">Two-component regulatory system</keyword>
<dbReference type="AlphaFoldDB" id="A0A2T0RI46"/>
<evidence type="ECO:0000313" key="11">
    <source>
        <dbReference type="Proteomes" id="UP000239209"/>
    </source>
</evidence>
<evidence type="ECO:0000259" key="8">
    <source>
        <dbReference type="PROSITE" id="PS50110"/>
    </source>
</evidence>
<gene>
    <name evidence="10" type="ORF">CLV70_1229</name>
</gene>
<comment type="caution">
    <text evidence="10">The sequence shown here is derived from an EMBL/GenBank/DDBJ whole genome shotgun (WGS) entry which is preliminary data.</text>
</comment>
<reference evidence="10 11" key="1">
    <citation type="submission" date="2018-03" db="EMBL/GenBank/DDBJ databases">
        <title>Genomic Encyclopedia of Archaeal and Bacterial Type Strains, Phase II (KMG-II): from individual species to whole genera.</title>
        <authorList>
            <person name="Goeker M."/>
        </authorList>
    </citation>
    <scope>NUCLEOTIDE SEQUENCE [LARGE SCALE GENOMIC DNA]</scope>
    <source>
        <strain evidence="10 11">DSM 45348</strain>
    </source>
</reference>
<keyword evidence="11" id="KW-1185">Reference proteome</keyword>
<dbReference type="PANTHER" id="PTHR48111:SF36">
    <property type="entry name" value="TRANSCRIPTIONAL REGULATORY PROTEIN CUTR"/>
    <property type="match status" value="1"/>
</dbReference>
<feature type="domain" description="OmpR/PhoB-type" evidence="9">
    <location>
        <begin position="126"/>
        <end position="224"/>
    </location>
</feature>
<dbReference type="Pfam" id="PF00072">
    <property type="entry name" value="Response_reg"/>
    <property type="match status" value="1"/>
</dbReference>
<dbReference type="CDD" id="cd00383">
    <property type="entry name" value="trans_reg_C"/>
    <property type="match status" value="1"/>
</dbReference>
<dbReference type="Proteomes" id="UP000239209">
    <property type="component" value="Unassembled WGS sequence"/>
</dbReference>
<dbReference type="PANTHER" id="PTHR48111">
    <property type="entry name" value="REGULATOR OF RPOS"/>
    <property type="match status" value="1"/>
</dbReference>
<dbReference type="PROSITE" id="PS50110">
    <property type="entry name" value="RESPONSE_REGULATORY"/>
    <property type="match status" value="1"/>
</dbReference>
<organism evidence="10 11">
    <name type="scientific">Pseudosporangium ferrugineum</name>
    <dbReference type="NCBI Taxonomy" id="439699"/>
    <lineage>
        <taxon>Bacteria</taxon>
        <taxon>Bacillati</taxon>
        <taxon>Actinomycetota</taxon>
        <taxon>Actinomycetes</taxon>
        <taxon>Micromonosporales</taxon>
        <taxon>Micromonosporaceae</taxon>
        <taxon>Pseudosporangium</taxon>
    </lineage>
</organism>
<dbReference type="InterPro" id="IPR016032">
    <property type="entry name" value="Sig_transdc_resp-reg_C-effctor"/>
</dbReference>
<evidence type="ECO:0000256" key="3">
    <source>
        <dbReference type="ARBA" id="ARBA00023015"/>
    </source>
</evidence>
<dbReference type="PROSITE" id="PS51755">
    <property type="entry name" value="OMPR_PHOB"/>
    <property type="match status" value="1"/>
</dbReference>
<dbReference type="GO" id="GO:0000156">
    <property type="term" value="F:phosphorelay response regulator activity"/>
    <property type="evidence" value="ECO:0007669"/>
    <property type="project" value="TreeGrafter"/>
</dbReference>
<name>A0A2T0RI46_9ACTN</name>
<evidence type="ECO:0000259" key="9">
    <source>
        <dbReference type="PROSITE" id="PS51755"/>
    </source>
</evidence>
<evidence type="ECO:0000256" key="4">
    <source>
        <dbReference type="ARBA" id="ARBA00023125"/>
    </source>
</evidence>